<accession>A0A6D0Y2M0</accession>
<name>A0A6D0Y2M0_ECOLX</name>
<protein>
    <submittedName>
        <fullName evidence="4">DUF826 domain-containing protein</fullName>
    </submittedName>
</protein>
<dbReference type="Pfam" id="PF05696">
    <property type="entry name" value="DUF826"/>
    <property type="match status" value="1"/>
</dbReference>
<dbReference type="EMBL" id="JAAGRX010000098">
    <property type="protein sequence ID" value="NDY89030.1"/>
    <property type="molecule type" value="Genomic_DNA"/>
</dbReference>
<evidence type="ECO:0000313" key="3">
    <source>
        <dbReference type="EMBL" id="MWL49846.1"/>
    </source>
</evidence>
<feature type="region of interest" description="Disordered" evidence="1">
    <location>
        <begin position="1"/>
        <end position="22"/>
    </location>
</feature>
<dbReference type="Proteomes" id="UP000487258">
    <property type="component" value="Unassembled WGS sequence"/>
</dbReference>
<feature type="region of interest" description="Disordered" evidence="1">
    <location>
        <begin position="81"/>
        <end position="102"/>
    </location>
</feature>
<organism evidence="4">
    <name type="scientific">Escherichia coli</name>
    <dbReference type="NCBI Taxonomy" id="562"/>
    <lineage>
        <taxon>Bacteria</taxon>
        <taxon>Pseudomonadati</taxon>
        <taxon>Pseudomonadota</taxon>
        <taxon>Gammaproteobacteria</taxon>
        <taxon>Enterobacterales</taxon>
        <taxon>Enterobacteriaceae</taxon>
        <taxon>Escherichia</taxon>
    </lineage>
</organism>
<evidence type="ECO:0000313" key="2">
    <source>
        <dbReference type="EMBL" id="MWL45605.1"/>
    </source>
</evidence>
<reference evidence="4" key="2">
    <citation type="submission" date="2020-02" db="EMBL/GenBank/DDBJ databases">
        <title>Draft Genome Sequences of Tetracycline- Resistances Shiga Toxin Producing Escherichia coli Food and Clinical Sources.</title>
        <authorList>
            <person name="Alotaibi K."/>
            <person name="Khan A."/>
        </authorList>
    </citation>
    <scope>NUCLEOTIDE SEQUENCE</scope>
    <source>
        <strain evidence="4">EC16</strain>
    </source>
</reference>
<sequence length="102" mass="10934">MTKGPLKKSVPGSRTVPFSNLSRKRENLMSDINKLVTAEAVKDALRSEEVSSVLKQKIRATFESQIDAEVDAILAELTGAPAEASGGLPEPEQPAADPFMPQ</sequence>
<evidence type="ECO:0000313" key="4">
    <source>
        <dbReference type="EMBL" id="NDY89030.1"/>
    </source>
</evidence>
<gene>
    <name evidence="4" type="ORF">G3M51_23650</name>
    <name evidence="2" type="ORF">GQM04_08745</name>
    <name evidence="3" type="ORF">GQM04_31075</name>
</gene>
<evidence type="ECO:0000313" key="5">
    <source>
        <dbReference type="Proteomes" id="UP000487258"/>
    </source>
</evidence>
<comment type="caution">
    <text evidence="4">The sequence shown here is derived from an EMBL/GenBank/DDBJ whole genome shotgun (WGS) entry which is preliminary data.</text>
</comment>
<reference evidence="2 5" key="1">
    <citation type="submission" date="2019-12" db="EMBL/GenBank/DDBJ databases">
        <title>Enteriobacteria Tanzani isolates_10432.</title>
        <authorList>
            <person name="Subbiah M."/>
            <person name="Call D."/>
        </authorList>
    </citation>
    <scope>NUCLEOTIDE SEQUENCE [LARGE SCALE GENOMIC DNA]</scope>
    <source>
        <strain evidence="2 5">10432wF6</strain>
    </source>
</reference>
<dbReference type="EMBL" id="WTMY01000055">
    <property type="protein sequence ID" value="MWL45605.1"/>
    <property type="molecule type" value="Genomic_DNA"/>
</dbReference>
<evidence type="ECO:0000256" key="1">
    <source>
        <dbReference type="SAM" id="MobiDB-lite"/>
    </source>
</evidence>
<dbReference type="AlphaFoldDB" id="A0A6D0Y2M0"/>
<dbReference type="InterPro" id="IPR008544">
    <property type="entry name" value="DUF826"/>
</dbReference>
<proteinExistence type="predicted"/>
<dbReference type="EMBL" id="WTMY01000932">
    <property type="protein sequence ID" value="MWL49846.1"/>
    <property type="molecule type" value="Genomic_DNA"/>
</dbReference>